<gene>
    <name evidence="6" type="ORF">K7G82_14870</name>
</gene>
<feature type="domain" description="Pyruvate/ketoisovalerate oxidoreductase catalytic" evidence="3">
    <location>
        <begin position="728"/>
        <end position="908"/>
    </location>
</feature>
<dbReference type="Pfam" id="PF02775">
    <property type="entry name" value="TPP_enzyme_C"/>
    <property type="match status" value="1"/>
</dbReference>
<feature type="compositionally biased region" description="Basic and acidic residues" evidence="2">
    <location>
        <begin position="1132"/>
        <end position="1148"/>
    </location>
</feature>
<keyword evidence="1" id="KW-0560">Oxidoreductase</keyword>
<name>A0ABS7PQH7_9SPHN</name>
<dbReference type="Pfam" id="PF01558">
    <property type="entry name" value="POR"/>
    <property type="match status" value="1"/>
</dbReference>
<dbReference type="InterPro" id="IPR002880">
    <property type="entry name" value="Pyrv_Fd/Flavodoxin_OxRdtase_N"/>
</dbReference>
<dbReference type="InterPro" id="IPR002869">
    <property type="entry name" value="Pyrv_flavodox_OxRed_cen"/>
</dbReference>
<keyword evidence="7" id="KW-1185">Reference proteome</keyword>
<dbReference type="InterPro" id="IPR011766">
    <property type="entry name" value="TPP_enzyme_TPP-bd"/>
</dbReference>
<accession>A0ABS7PQH7</accession>
<comment type="caution">
    <text evidence="6">The sequence shown here is derived from an EMBL/GenBank/DDBJ whole genome shotgun (WGS) entry which is preliminary data.</text>
</comment>
<dbReference type="NCBIfam" id="NF009588">
    <property type="entry name" value="PRK13029.1"/>
    <property type="match status" value="1"/>
</dbReference>
<dbReference type="Proteomes" id="UP000706039">
    <property type="component" value="Unassembled WGS sequence"/>
</dbReference>
<dbReference type="CDD" id="cd07034">
    <property type="entry name" value="TPP_PYR_PFOR_IOR-alpha_like"/>
    <property type="match status" value="1"/>
</dbReference>
<dbReference type="Gene3D" id="3.40.920.10">
    <property type="entry name" value="Pyruvate-ferredoxin oxidoreductase, PFOR, domain III"/>
    <property type="match status" value="1"/>
</dbReference>
<dbReference type="SUPFAM" id="SSF53323">
    <property type="entry name" value="Pyruvate-ferredoxin oxidoreductase, PFOR, domain III"/>
    <property type="match status" value="1"/>
</dbReference>
<evidence type="ECO:0000256" key="1">
    <source>
        <dbReference type="ARBA" id="ARBA00023002"/>
    </source>
</evidence>
<organism evidence="6 7">
    <name type="scientific">Sphingomonas colocasiae</name>
    <dbReference type="NCBI Taxonomy" id="1848973"/>
    <lineage>
        <taxon>Bacteria</taxon>
        <taxon>Pseudomonadati</taxon>
        <taxon>Pseudomonadota</taxon>
        <taxon>Alphaproteobacteria</taxon>
        <taxon>Sphingomonadales</taxon>
        <taxon>Sphingomonadaceae</taxon>
        <taxon>Sphingomonas</taxon>
    </lineage>
</organism>
<dbReference type="SUPFAM" id="SSF52518">
    <property type="entry name" value="Thiamin diphosphate-binding fold (THDP-binding)"/>
    <property type="match status" value="2"/>
</dbReference>
<evidence type="ECO:0000259" key="5">
    <source>
        <dbReference type="Pfam" id="PF20169"/>
    </source>
</evidence>
<evidence type="ECO:0000256" key="2">
    <source>
        <dbReference type="SAM" id="MobiDB-lite"/>
    </source>
</evidence>
<dbReference type="EMBL" id="JAINVV010000006">
    <property type="protein sequence ID" value="MBY8823585.1"/>
    <property type="molecule type" value="Genomic_DNA"/>
</dbReference>
<dbReference type="PANTHER" id="PTHR48084">
    <property type="entry name" value="2-OXOGLUTARATE OXIDOREDUCTASE SUBUNIT KORB-RELATED"/>
    <property type="match status" value="1"/>
</dbReference>
<proteinExistence type="predicted"/>
<sequence>MAGIDTDYRLEDRYTRDHGRVFLSGSQALVRLPMMQRQRDLAAGLNTAGFISGYTGSPLGGYDIALKQVPDLLERHHIHFEPGINEDMGATAVWGSQQVHLAGQARYDGVFGIWYGKGPGVDRSGDALKHGSYSGSAPNGGVLVLAGDDHGAKSSTIAHQSDHAFIHFGMPYFNPATVQDYLDYGLHGFALSRHSGCWVAMKCVTDTIESSASVDVDPGRVTIALPVEDESGGTRNTRWAVPAIAAEKRHYQERLPAVLAYVRANGLNRTIIEAPARTLGIVTSGKAFLDVMQAIEELGLSEADCAALGLSLMKIAMPWPLEPDAVRAFAAGNRELLVIEEKRPVIEEQIARQLINLADRPALLGKQDMDGRPLVPAEGELTPRLVARIVGERIVALTGDARVVAAIDRIAREDAGGATGGASLVRLPSFCAGCPHNRSTKLPDGSMAFGGIGCHGMATFLPERNTPTLFQMGGEGASWIGMAPFTDRRHIFQNLGDGTYYHSGLMAIRAAAAAGINITYKILVNDAIAMTGGQEIAGKMRVDVLTRQLEAEGVRAIAVVSDRPDGYPKEAGFAPGTTIHHRDALDTVQRRLRELPGVTAIVYDQSCATELRRRRKRGKAVDPDHRPFINSRVCEGCGDCSVQSNCIAIEPVETALGRKRRINQSACNKDLSCLDGYCPSFVTVRGGRPRKRAGTGARGDGEAIAATLPAPTIASVETPFSLLITGIGGSGVVTLGAILGMAAHLEGKGCSVLDVTGLAQRNGPVASHVRVAASPDALRATRIARADLVLGSDIVVTASPAMLGSLSPGHTRAIVNNHVSPTSDFASNPDLNLSSAAMEEMIRARTGQVEFVEANRMAYALMGNEVAANLMLVGYAAQRGWLPFSLAAIDRAIELNGASVAMNRQALAWGRIAAAEPERLSALLAPPPAADAAPESLDAIVARNVAELGDYQDVRYAERHRRLVQQARAAEQALGGDGDAFARAVARNHFKLMAYKDEYEVARLLTAPSFRATLAEEFEGDFRIEYNMAPPLFQRRDPLTGRYPKRRFGGWMTPLLKLLARGKRLRGTILDPFGHAAHRRAERALIADYERDVARLAGTLTADRLALSIEIAALPERIRGFDTVKDASIEDARRRKASLEQRLAEGGHDAAPQDNGKQHEPA</sequence>
<dbReference type="NCBIfam" id="NF009589">
    <property type="entry name" value="PRK13030.1"/>
    <property type="match status" value="1"/>
</dbReference>
<feature type="region of interest" description="Disordered" evidence="2">
    <location>
        <begin position="1132"/>
        <end position="1162"/>
    </location>
</feature>
<dbReference type="Gene3D" id="3.40.50.970">
    <property type="match status" value="2"/>
</dbReference>
<evidence type="ECO:0000259" key="4">
    <source>
        <dbReference type="Pfam" id="PF02775"/>
    </source>
</evidence>
<feature type="domain" description="Thiamine pyrophosphate enzyme TPP-binding" evidence="4">
    <location>
        <begin position="451"/>
        <end position="540"/>
    </location>
</feature>
<evidence type="ECO:0000313" key="7">
    <source>
        <dbReference type="Proteomes" id="UP000706039"/>
    </source>
</evidence>
<evidence type="ECO:0000313" key="6">
    <source>
        <dbReference type="EMBL" id="MBY8823585.1"/>
    </source>
</evidence>
<dbReference type="InterPro" id="IPR051457">
    <property type="entry name" value="2-oxoacid:Fd_oxidoreductase"/>
</dbReference>
<dbReference type="InterPro" id="IPR046667">
    <property type="entry name" value="DUF6537"/>
</dbReference>
<dbReference type="InterPro" id="IPR019752">
    <property type="entry name" value="Pyrv/ketoisovalerate_OxRed_cat"/>
</dbReference>
<dbReference type="InterPro" id="IPR029061">
    <property type="entry name" value="THDP-binding"/>
</dbReference>
<protein>
    <submittedName>
        <fullName evidence="6">Indolepyruvate ferredoxin oxidoreductase family protein</fullName>
    </submittedName>
</protein>
<dbReference type="Pfam" id="PF20169">
    <property type="entry name" value="DUF6537"/>
    <property type="match status" value="1"/>
</dbReference>
<dbReference type="PANTHER" id="PTHR48084:SF3">
    <property type="entry name" value="SUBUNIT OF PYRUVATE:FLAVODOXIN OXIDOREDUCTASE"/>
    <property type="match status" value="1"/>
</dbReference>
<feature type="domain" description="DUF6537" evidence="5">
    <location>
        <begin position="937"/>
        <end position="1136"/>
    </location>
</feature>
<evidence type="ECO:0000259" key="3">
    <source>
        <dbReference type="Pfam" id="PF01558"/>
    </source>
</evidence>
<reference evidence="6 7" key="1">
    <citation type="submission" date="2021-08" db="EMBL/GenBank/DDBJ databases">
        <authorList>
            <person name="Tuo L."/>
        </authorList>
    </citation>
    <scope>NUCLEOTIDE SEQUENCE [LARGE SCALE GENOMIC DNA]</scope>
    <source>
        <strain evidence="6 7">JCM 31229</strain>
    </source>
</reference>